<evidence type="ECO:0000256" key="6">
    <source>
        <dbReference type="ARBA" id="ARBA00022980"/>
    </source>
</evidence>
<keyword evidence="7 8" id="KW-0687">Ribonucleoprotein</keyword>
<dbReference type="PANTHER" id="PTHR10744">
    <property type="entry name" value="40S RIBOSOMAL PROTEIN S11 FAMILY MEMBER"/>
    <property type="match status" value="1"/>
</dbReference>
<evidence type="ECO:0000256" key="2">
    <source>
        <dbReference type="ARBA" id="ARBA00010254"/>
    </source>
</evidence>
<dbReference type="NCBIfam" id="NF004123">
    <property type="entry name" value="PRK05610.1"/>
    <property type="match status" value="1"/>
</dbReference>
<feature type="region of interest" description="Disordered" evidence="10">
    <location>
        <begin position="1"/>
        <end position="49"/>
    </location>
</feature>
<evidence type="ECO:0000256" key="4">
    <source>
        <dbReference type="ARBA" id="ARBA00022730"/>
    </source>
</evidence>
<dbReference type="NCBIfam" id="TIGR03635">
    <property type="entry name" value="uS17_bact"/>
    <property type="match status" value="1"/>
</dbReference>
<organism evidence="11 12">
    <name type="scientific">Mycobacterium asiaticum</name>
    <dbReference type="NCBI Taxonomy" id="1790"/>
    <lineage>
        <taxon>Bacteria</taxon>
        <taxon>Bacillati</taxon>
        <taxon>Actinomycetota</taxon>
        <taxon>Actinomycetes</taxon>
        <taxon>Mycobacteriales</taxon>
        <taxon>Mycobacteriaceae</taxon>
        <taxon>Mycobacterium</taxon>
    </lineage>
</organism>
<keyword evidence="5 8" id="KW-0694">RNA-binding</keyword>
<keyword evidence="6 8" id="KW-0689">Ribosomal protein</keyword>
<dbReference type="Pfam" id="PF00366">
    <property type="entry name" value="Ribosomal_S17"/>
    <property type="match status" value="1"/>
</dbReference>
<dbReference type="PRINTS" id="PR00973">
    <property type="entry name" value="RIBOSOMALS17"/>
</dbReference>
<gene>
    <name evidence="8" type="primary">rpsQ</name>
    <name evidence="11" type="ORF">A5636_06340</name>
</gene>
<dbReference type="GO" id="GO:0006412">
    <property type="term" value="P:translation"/>
    <property type="evidence" value="ECO:0007669"/>
    <property type="project" value="UniProtKB-UniRule"/>
</dbReference>
<keyword evidence="4 8" id="KW-0699">rRNA-binding</keyword>
<sequence length="123" mass="13493">MAEAKKAPAKAATKAAPKAAAAKDAGSKEKGPKHTPAAPKPRGRRKTRIGYVVSDKMQKTIVVELEDRMRHPLYGKIIRTTKKVKAHDENSAAGIGDRVSLMETRPLSATKRWRLVEILEKAK</sequence>
<proteinExistence type="inferred from homology"/>
<dbReference type="GO" id="GO:0003735">
    <property type="term" value="F:structural constituent of ribosome"/>
    <property type="evidence" value="ECO:0007669"/>
    <property type="project" value="UniProtKB-UniRule"/>
</dbReference>
<dbReference type="FunFam" id="2.40.50.140:FF:000026">
    <property type="entry name" value="30S ribosomal protein S17"/>
    <property type="match status" value="1"/>
</dbReference>
<evidence type="ECO:0000256" key="7">
    <source>
        <dbReference type="ARBA" id="ARBA00023274"/>
    </source>
</evidence>
<name>A0A1A3N0A0_MYCAS</name>
<evidence type="ECO:0000256" key="5">
    <source>
        <dbReference type="ARBA" id="ARBA00022884"/>
    </source>
</evidence>
<dbReference type="HAMAP" id="MF_01345_B">
    <property type="entry name" value="Ribosomal_uS17_B"/>
    <property type="match status" value="1"/>
</dbReference>
<dbReference type="InterPro" id="IPR019984">
    <property type="entry name" value="Ribosomal_uS17_bact/chlr"/>
</dbReference>
<comment type="subunit">
    <text evidence="3 8">Part of the 30S ribosomal subunit.</text>
</comment>
<dbReference type="EMBL" id="LZLQ01000088">
    <property type="protein sequence ID" value="OBK15211.1"/>
    <property type="molecule type" value="Genomic_DNA"/>
</dbReference>
<evidence type="ECO:0000256" key="1">
    <source>
        <dbReference type="ARBA" id="ARBA00002932"/>
    </source>
</evidence>
<dbReference type="Gene3D" id="2.40.50.140">
    <property type="entry name" value="Nucleic acid-binding proteins"/>
    <property type="match status" value="1"/>
</dbReference>
<comment type="similarity">
    <text evidence="2 8 9">Belongs to the universal ribosomal protein uS17 family.</text>
</comment>
<evidence type="ECO:0000256" key="3">
    <source>
        <dbReference type="ARBA" id="ARBA00011458"/>
    </source>
</evidence>
<keyword evidence="12" id="KW-1185">Reference proteome</keyword>
<comment type="function">
    <text evidence="1 8">One of the primary rRNA binding proteins, it binds specifically to the 5'-end of 16S ribosomal RNA.</text>
</comment>
<dbReference type="InterPro" id="IPR019979">
    <property type="entry name" value="Ribosomal_uS17_CS"/>
</dbReference>
<evidence type="ECO:0000256" key="8">
    <source>
        <dbReference type="HAMAP-Rule" id="MF_01345"/>
    </source>
</evidence>
<dbReference type="SUPFAM" id="SSF50249">
    <property type="entry name" value="Nucleic acid-binding proteins"/>
    <property type="match status" value="1"/>
</dbReference>
<dbReference type="InterPro" id="IPR012340">
    <property type="entry name" value="NA-bd_OB-fold"/>
</dbReference>
<accession>A0A1A3N0A0</accession>
<evidence type="ECO:0000256" key="9">
    <source>
        <dbReference type="RuleBase" id="RU003872"/>
    </source>
</evidence>
<feature type="compositionally biased region" description="Low complexity" evidence="10">
    <location>
        <begin position="7"/>
        <end position="24"/>
    </location>
</feature>
<comment type="caution">
    <text evidence="11">The sequence shown here is derived from an EMBL/GenBank/DDBJ whole genome shotgun (WGS) entry which is preliminary data.</text>
</comment>
<dbReference type="AlphaFoldDB" id="A0A1A3N0A0"/>
<dbReference type="GO" id="GO:0019843">
    <property type="term" value="F:rRNA binding"/>
    <property type="evidence" value="ECO:0007669"/>
    <property type="project" value="UniProtKB-UniRule"/>
</dbReference>
<evidence type="ECO:0000313" key="12">
    <source>
        <dbReference type="Proteomes" id="UP000093629"/>
    </source>
</evidence>
<dbReference type="PANTHER" id="PTHR10744:SF1">
    <property type="entry name" value="SMALL RIBOSOMAL SUBUNIT PROTEIN US17M"/>
    <property type="match status" value="1"/>
</dbReference>
<reference evidence="11 12" key="1">
    <citation type="submission" date="2016-06" db="EMBL/GenBank/DDBJ databases">
        <authorList>
            <person name="Kjaerup R.B."/>
            <person name="Dalgaard T.S."/>
            <person name="Juul-Madsen H.R."/>
        </authorList>
    </citation>
    <scope>NUCLEOTIDE SEQUENCE [LARGE SCALE GENOMIC DNA]</scope>
    <source>
        <strain evidence="11 12">1245139.5</strain>
    </source>
</reference>
<dbReference type="PROSITE" id="PS00056">
    <property type="entry name" value="RIBOSOMAL_S17"/>
    <property type="match status" value="1"/>
</dbReference>
<dbReference type="CDD" id="cd00364">
    <property type="entry name" value="Ribosomal_uS17"/>
    <property type="match status" value="1"/>
</dbReference>
<protein>
    <recommendedName>
        <fullName evidence="8">Small ribosomal subunit protein uS17</fullName>
    </recommendedName>
</protein>
<dbReference type="Proteomes" id="UP000093629">
    <property type="component" value="Unassembled WGS sequence"/>
</dbReference>
<evidence type="ECO:0000256" key="10">
    <source>
        <dbReference type="SAM" id="MobiDB-lite"/>
    </source>
</evidence>
<dbReference type="GO" id="GO:0022627">
    <property type="term" value="C:cytosolic small ribosomal subunit"/>
    <property type="evidence" value="ECO:0007669"/>
    <property type="project" value="UniProtKB-UniRule"/>
</dbReference>
<evidence type="ECO:0000313" key="11">
    <source>
        <dbReference type="EMBL" id="OBK15211.1"/>
    </source>
</evidence>
<dbReference type="InterPro" id="IPR000266">
    <property type="entry name" value="Ribosomal_uS17"/>
</dbReference>